<evidence type="ECO:0000313" key="2">
    <source>
        <dbReference type="Proteomes" id="UP000518605"/>
    </source>
</evidence>
<dbReference type="InterPro" id="IPR049825">
    <property type="entry name" value="Lasso_PadeA-like"/>
</dbReference>
<proteinExistence type="predicted"/>
<dbReference type="NCBIfam" id="NF033524">
    <property type="entry name" value="lasso_PadeA_fam"/>
    <property type="match status" value="1"/>
</dbReference>
<sequence>MQNQVKKAWQQPALEVLNVNMTMAGPGLATPDAVQPDPTEIINFS</sequence>
<evidence type="ECO:0000313" key="1">
    <source>
        <dbReference type="EMBL" id="MBB3150065.1"/>
    </source>
</evidence>
<dbReference type="AlphaFoldDB" id="A0A7W5C2S7"/>
<reference evidence="1 2" key="1">
    <citation type="submission" date="2020-08" db="EMBL/GenBank/DDBJ databases">
        <title>Genomic Encyclopedia of Type Strains, Phase III (KMG-III): the genomes of soil and plant-associated and newly described type strains.</title>
        <authorList>
            <person name="Whitman W."/>
        </authorList>
    </citation>
    <scope>NUCLEOTIDE SEQUENCE [LARGE SCALE GENOMIC DNA]</scope>
    <source>
        <strain evidence="1 2">CECT 8234</strain>
    </source>
</reference>
<protein>
    <recommendedName>
        <fullName evidence="3">Paeninodin family lasso peptide</fullName>
    </recommendedName>
</protein>
<name>A0A7W5C2S7_9BACL</name>
<accession>A0A7W5C2S7</accession>
<gene>
    <name evidence="1" type="ORF">FHS16_000097</name>
</gene>
<organism evidence="1 2">
    <name type="scientific">Paenibacillus endophyticus</name>
    <dbReference type="NCBI Taxonomy" id="1294268"/>
    <lineage>
        <taxon>Bacteria</taxon>
        <taxon>Bacillati</taxon>
        <taxon>Bacillota</taxon>
        <taxon>Bacilli</taxon>
        <taxon>Bacillales</taxon>
        <taxon>Paenibacillaceae</taxon>
        <taxon>Paenibacillus</taxon>
    </lineage>
</organism>
<keyword evidence="2" id="KW-1185">Reference proteome</keyword>
<dbReference type="EMBL" id="JACHXW010000001">
    <property type="protein sequence ID" value="MBB3150065.1"/>
    <property type="molecule type" value="Genomic_DNA"/>
</dbReference>
<evidence type="ECO:0008006" key="3">
    <source>
        <dbReference type="Google" id="ProtNLM"/>
    </source>
</evidence>
<dbReference type="Proteomes" id="UP000518605">
    <property type="component" value="Unassembled WGS sequence"/>
</dbReference>
<comment type="caution">
    <text evidence="1">The sequence shown here is derived from an EMBL/GenBank/DDBJ whole genome shotgun (WGS) entry which is preliminary data.</text>
</comment>